<reference evidence="1" key="2">
    <citation type="submission" date="2015-03" db="EMBL/GenBank/DDBJ databases">
        <authorList>
            <person name="Chow C.-E.T."/>
            <person name="Winget D.M."/>
            <person name="White R.A.III."/>
            <person name="Hallam S.J."/>
            <person name="Suttle C.A."/>
        </authorList>
    </citation>
    <scope>NUCLEOTIDE SEQUENCE</scope>
    <source>
        <strain evidence="1">Anoxic3_1</strain>
    </source>
</reference>
<protein>
    <submittedName>
        <fullName evidence="1">Uncharacterized protein</fullName>
    </submittedName>
</protein>
<accession>A0A0F7L1W3</accession>
<dbReference type="EMBL" id="KR029577">
    <property type="protein sequence ID" value="AKH45865.1"/>
    <property type="molecule type" value="Genomic_DNA"/>
</dbReference>
<organism evidence="1">
    <name type="scientific">uncultured marine virus</name>
    <dbReference type="NCBI Taxonomy" id="186617"/>
    <lineage>
        <taxon>Viruses</taxon>
        <taxon>environmental samples</taxon>
    </lineage>
</organism>
<reference evidence="1" key="1">
    <citation type="journal article" date="2015" name="Front. Microbiol.">
        <title>Combining genomic sequencing methods to explore viral diversity and reveal potential virus-host interactions.</title>
        <authorList>
            <person name="Chow C.E."/>
            <person name="Winget D.M."/>
            <person name="White R.A.III."/>
            <person name="Hallam S.J."/>
            <person name="Suttle C.A."/>
        </authorList>
    </citation>
    <scope>NUCLEOTIDE SEQUENCE</scope>
    <source>
        <strain evidence="1">Anoxic3_1</strain>
    </source>
</reference>
<proteinExistence type="predicted"/>
<name>A0A0F7L1W3_9VIRU</name>
<evidence type="ECO:0000313" key="1">
    <source>
        <dbReference type="EMBL" id="AKH45865.1"/>
    </source>
</evidence>
<sequence length="50" mass="5165">MPSSNASMSPSSRLIPKRDCAATGTALIVSNPLGQMPVSVVETFSRSTAI</sequence>